<feature type="domain" description="EamA" evidence="2">
    <location>
        <begin position="48"/>
        <end position="141"/>
    </location>
</feature>
<feature type="transmembrane region" description="Helical" evidence="1">
    <location>
        <begin position="257"/>
        <end position="278"/>
    </location>
</feature>
<gene>
    <name evidence="3" type="ORF">EVOR1521_LOCUS20429</name>
</gene>
<feature type="transmembrane region" description="Helical" evidence="1">
    <location>
        <begin position="70"/>
        <end position="87"/>
    </location>
</feature>
<dbReference type="SUPFAM" id="SSF103481">
    <property type="entry name" value="Multidrug resistance efflux transporter EmrE"/>
    <property type="match status" value="1"/>
</dbReference>
<dbReference type="GO" id="GO:0016020">
    <property type="term" value="C:membrane"/>
    <property type="evidence" value="ECO:0007669"/>
    <property type="project" value="InterPro"/>
</dbReference>
<evidence type="ECO:0000259" key="2">
    <source>
        <dbReference type="Pfam" id="PF00892"/>
    </source>
</evidence>
<dbReference type="InterPro" id="IPR037185">
    <property type="entry name" value="EmrE-like"/>
</dbReference>
<dbReference type="Pfam" id="PF00892">
    <property type="entry name" value="EamA"/>
    <property type="match status" value="1"/>
</dbReference>
<feature type="transmembrane region" description="Helical" evidence="1">
    <location>
        <begin position="128"/>
        <end position="149"/>
    </location>
</feature>
<feature type="transmembrane region" description="Helical" evidence="1">
    <location>
        <begin position="42"/>
        <end position="58"/>
    </location>
</feature>
<sequence>MAGTVPVLPYLALYVASGAAQPLLMWELHKAGLGDPRCQLYMVPYYVGMAATGLLFLARGAESLGSAAAGWRRCAATALLGIAAQSLNWAGSMRAGSSIFAVVYASVTIWSALLSRLLLQRRLVQSQWLGIALVVAGLALTGCGARQLGPEVLSGTAMVAAGTILHAACHVVSEYISVKGARIQPHLNASLQGLTGCAVVGTWQLTFTASHWQRIAVPVEEAGTSWPRCIALLAGLALSNFVHAGTFFQLLTQVGVVSTGVAKALQGVLVFVLSHLLYCRQDESQCFSSLKGVSLLVVTWGVLTYIAASKPSKH</sequence>
<dbReference type="Proteomes" id="UP001178507">
    <property type="component" value="Unassembled WGS sequence"/>
</dbReference>
<accession>A0AA36N857</accession>
<dbReference type="InterPro" id="IPR000620">
    <property type="entry name" value="EamA_dom"/>
</dbReference>
<feature type="transmembrane region" description="Helical" evidence="1">
    <location>
        <begin position="230"/>
        <end position="251"/>
    </location>
</feature>
<feature type="transmembrane region" description="Helical" evidence="1">
    <location>
        <begin position="155"/>
        <end position="176"/>
    </location>
</feature>
<keyword evidence="1" id="KW-0472">Membrane</keyword>
<organism evidence="3 4">
    <name type="scientific">Effrenium voratum</name>
    <dbReference type="NCBI Taxonomy" id="2562239"/>
    <lineage>
        <taxon>Eukaryota</taxon>
        <taxon>Sar</taxon>
        <taxon>Alveolata</taxon>
        <taxon>Dinophyceae</taxon>
        <taxon>Suessiales</taxon>
        <taxon>Symbiodiniaceae</taxon>
        <taxon>Effrenium</taxon>
    </lineage>
</organism>
<feature type="transmembrane region" description="Helical" evidence="1">
    <location>
        <begin position="99"/>
        <end position="119"/>
    </location>
</feature>
<reference evidence="3" key="1">
    <citation type="submission" date="2023-08" db="EMBL/GenBank/DDBJ databases">
        <authorList>
            <person name="Chen Y."/>
            <person name="Shah S."/>
            <person name="Dougan E. K."/>
            <person name="Thang M."/>
            <person name="Chan C."/>
        </authorList>
    </citation>
    <scope>NUCLEOTIDE SEQUENCE</scope>
</reference>
<dbReference type="EMBL" id="CAUJNA010003220">
    <property type="protein sequence ID" value="CAJ1396154.1"/>
    <property type="molecule type" value="Genomic_DNA"/>
</dbReference>
<evidence type="ECO:0000313" key="3">
    <source>
        <dbReference type="EMBL" id="CAJ1396154.1"/>
    </source>
</evidence>
<keyword evidence="1" id="KW-1133">Transmembrane helix</keyword>
<keyword evidence="1" id="KW-0812">Transmembrane</keyword>
<dbReference type="PANTHER" id="PTHR13146:SF1">
    <property type="entry name" value="SUGAR PHOSPHATE TRANSPORTER DOMAIN-CONTAINING PROTEIN"/>
    <property type="match status" value="1"/>
</dbReference>
<dbReference type="PANTHER" id="PTHR13146">
    <property type="match status" value="1"/>
</dbReference>
<feature type="transmembrane region" description="Helical" evidence="1">
    <location>
        <begin position="290"/>
        <end position="308"/>
    </location>
</feature>
<protein>
    <recommendedName>
        <fullName evidence="2">EamA domain-containing protein</fullName>
    </recommendedName>
</protein>
<comment type="caution">
    <text evidence="3">The sequence shown here is derived from an EMBL/GenBank/DDBJ whole genome shotgun (WGS) entry which is preliminary data.</text>
</comment>
<proteinExistence type="predicted"/>
<dbReference type="AlphaFoldDB" id="A0AA36N857"/>
<keyword evidence="4" id="KW-1185">Reference proteome</keyword>
<name>A0AA36N857_9DINO</name>
<evidence type="ECO:0000256" key="1">
    <source>
        <dbReference type="SAM" id="Phobius"/>
    </source>
</evidence>
<evidence type="ECO:0000313" key="4">
    <source>
        <dbReference type="Proteomes" id="UP001178507"/>
    </source>
</evidence>